<dbReference type="Proteomes" id="UP000478052">
    <property type="component" value="Unassembled WGS sequence"/>
</dbReference>
<proteinExistence type="predicted"/>
<evidence type="ECO:0000259" key="1">
    <source>
        <dbReference type="Pfam" id="PF05699"/>
    </source>
</evidence>
<comment type="caution">
    <text evidence="2">The sequence shown here is derived from an EMBL/GenBank/DDBJ whole genome shotgun (WGS) entry which is preliminary data.</text>
</comment>
<dbReference type="Pfam" id="PF05699">
    <property type="entry name" value="Dimer_Tnp_hAT"/>
    <property type="match status" value="1"/>
</dbReference>
<protein>
    <submittedName>
        <fullName evidence="2">Zinc finger MYM-type protein 1</fullName>
    </submittedName>
</protein>
<dbReference type="PANTHER" id="PTHR45749">
    <property type="match status" value="1"/>
</dbReference>
<reference evidence="2 3" key="1">
    <citation type="submission" date="2019-08" db="EMBL/GenBank/DDBJ databases">
        <title>Whole genome of Aphis craccivora.</title>
        <authorList>
            <person name="Voronova N.V."/>
            <person name="Shulinski R.S."/>
            <person name="Bandarenka Y.V."/>
            <person name="Zhorov D.G."/>
            <person name="Warner D."/>
        </authorList>
    </citation>
    <scope>NUCLEOTIDE SEQUENCE [LARGE SCALE GENOMIC DNA]</scope>
    <source>
        <strain evidence="2">180601</strain>
        <tissue evidence="2">Whole Body</tissue>
    </source>
</reference>
<keyword evidence="3" id="KW-1185">Reference proteome</keyword>
<evidence type="ECO:0000313" key="3">
    <source>
        <dbReference type="Proteomes" id="UP000478052"/>
    </source>
</evidence>
<dbReference type="InterPro" id="IPR008906">
    <property type="entry name" value="HATC_C_dom"/>
</dbReference>
<evidence type="ECO:0000313" key="2">
    <source>
        <dbReference type="EMBL" id="KAF0707764.1"/>
    </source>
</evidence>
<dbReference type="EMBL" id="VUJU01012407">
    <property type="protein sequence ID" value="KAF0707764.1"/>
    <property type="molecule type" value="Genomic_DNA"/>
</dbReference>
<feature type="domain" description="HAT C-terminal dimerisation" evidence="1">
    <location>
        <begin position="32"/>
        <end position="93"/>
    </location>
</feature>
<sequence length="125" mass="14724">MESDSEEDEDLIKKIEIKNKIACRDCIVYCYNVLKTYNLHTMAYSSLFMAYKFILTLSCTQVKGETTFSKLKYVFNRLRNTLSQEKLDTFLLMNVEKDILLNIKNDDIINLITKKSDELKNILLY</sequence>
<gene>
    <name evidence="2" type="ORF">FWK35_00031263</name>
</gene>
<name>A0A6G0VU21_APHCR</name>
<accession>A0A6G0VU21</accession>
<dbReference type="AlphaFoldDB" id="A0A6G0VU21"/>
<dbReference type="GO" id="GO:0046983">
    <property type="term" value="F:protein dimerization activity"/>
    <property type="evidence" value="ECO:0007669"/>
    <property type="project" value="InterPro"/>
</dbReference>
<organism evidence="2 3">
    <name type="scientific">Aphis craccivora</name>
    <name type="common">Cowpea aphid</name>
    <dbReference type="NCBI Taxonomy" id="307492"/>
    <lineage>
        <taxon>Eukaryota</taxon>
        <taxon>Metazoa</taxon>
        <taxon>Ecdysozoa</taxon>
        <taxon>Arthropoda</taxon>
        <taxon>Hexapoda</taxon>
        <taxon>Insecta</taxon>
        <taxon>Pterygota</taxon>
        <taxon>Neoptera</taxon>
        <taxon>Paraneoptera</taxon>
        <taxon>Hemiptera</taxon>
        <taxon>Sternorrhyncha</taxon>
        <taxon>Aphidomorpha</taxon>
        <taxon>Aphidoidea</taxon>
        <taxon>Aphididae</taxon>
        <taxon>Aphidini</taxon>
        <taxon>Aphis</taxon>
        <taxon>Aphis</taxon>
    </lineage>
</organism>
<dbReference type="PANTHER" id="PTHR45749:SF35">
    <property type="entry name" value="AC-LIKE TRANSPOSASE-RELATED"/>
    <property type="match status" value="1"/>
</dbReference>